<evidence type="ECO:0000313" key="2">
    <source>
        <dbReference type="EMBL" id="SBS95263.1"/>
    </source>
</evidence>
<dbReference type="AlphaFoldDB" id="A0A1A8X6X1"/>
<dbReference type="InterPro" id="IPR008780">
    <property type="entry name" value="Plasmodium_Vir"/>
</dbReference>
<evidence type="ECO:0000313" key="4">
    <source>
        <dbReference type="Proteomes" id="UP000078546"/>
    </source>
</evidence>
<dbReference type="EMBL" id="FLQV01001627">
    <property type="protein sequence ID" value="SBS99973.1"/>
    <property type="molecule type" value="Genomic_DNA"/>
</dbReference>
<name>A0A1A8X6X1_PLAOA</name>
<sequence length="296" mass="35118">MPIEIKTIYNAATLNYRFKEKLNSYKNCIEKKNIDGCHGFNNEHLNTGVIQNKICEAVIQFLTHLKEETKDTTYRDNGCKYLYYWLYTHMKKDQETIKNTLKLYEELYRIYNQKHDLLNTFDNYIKEMNEHTSEKLVKLTDMYNILDNFYEGEKPPKPKVDCISGVAALYTKYLDECIKGYDDDFCDELKNFRKKHNFIIQKVLLCEGEQYLLPPVVRVNRVDMTIIPYTLISVTSFILPILYKFTAFGPWIRHLIGKNRNMLDNINEEPNQLLDTYEIGDDNSNMLNYNIAYNFS</sequence>
<keyword evidence="1" id="KW-0472">Membrane</keyword>
<feature type="transmembrane region" description="Helical" evidence="1">
    <location>
        <begin position="226"/>
        <end position="252"/>
    </location>
</feature>
<reference evidence="4 5" key="1">
    <citation type="submission" date="2016-05" db="EMBL/GenBank/DDBJ databases">
        <authorList>
            <person name="Naeem Raeece"/>
        </authorList>
    </citation>
    <scope>NUCLEOTIDE SEQUENCE [LARGE SCALE GENOMIC DNA]</scope>
</reference>
<dbReference type="Proteomes" id="UP000078560">
    <property type="component" value="Unassembled WGS sequence"/>
</dbReference>
<gene>
    <name evidence="3" type="ORF">POVCU1_056490</name>
    <name evidence="2" type="ORF">POVCU2_0094560</name>
</gene>
<dbReference type="Proteomes" id="UP000078546">
    <property type="component" value="Unassembled WGS sequence"/>
</dbReference>
<evidence type="ECO:0000313" key="5">
    <source>
        <dbReference type="Proteomes" id="UP000078560"/>
    </source>
</evidence>
<keyword evidence="1" id="KW-0812">Transmembrane</keyword>
<keyword evidence="1" id="KW-1133">Transmembrane helix</keyword>
<proteinExistence type="predicted"/>
<accession>A0A1A8X6X1</accession>
<organism evidence="3 4">
    <name type="scientific">Plasmodium ovale curtisi</name>
    <dbReference type="NCBI Taxonomy" id="864141"/>
    <lineage>
        <taxon>Eukaryota</taxon>
        <taxon>Sar</taxon>
        <taxon>Alveolata</taxon>
        <taxon>Apicomplexa</taxon>
        <taxon>Aconoidasida</taxon>
        <taxon>Haemosporida</taxon>
        <taxon>Plasmodiidae</taxon>
        <taxon>Plasmodium</taxon>
        <taxon>Plasmodium (Plasmodium)</taxon>
    </lineage>
</organism>
<evidence type="ECO:0000256" key="1">
    <source>
        <dbReference type="SAM" id="Phobius"/>
    </source>
</evidence>
<dbReference type="Pfam" id="PF05795">
    <property type="entry name" value="Plasmodium_Vir"/>
    <property type="match status" value="1"/>
</dbReference>
<evidence type="ECO:0000313" key="3">
    <source>
        <dbReference type="EMBL" id="SBS99973.1"/>
    </source>
</evidence>
<dbReference type="EMBL" id="FLQU01001989">
    <property type="protein sequence ID" value="SBS95263.1"/>
    <property type="molecule type" value="Genomic_DNA"/>
</dbReference>
<protein>
    <submittedName>
        <fullName evidence="3">PIR Superfamily Protein</fullName>
    </submittedName>
</protein>
<reference evidence="3" key="2">
    <citation type="submission" date="2016-05" db="EMBL/GenBank/DDBJ databases">
        <authorList>
            <person name="Lavstsen T."/>
            <person name="Jespersen J.S."/>
        </authorList>
    </citation>
    <scope>NUCLEOTIDE SEQUENCE [LARGE SCALE GENOMIC DNA]</scope>
</reference>